<organism evidence="2 3">
    <name type="scientific">Vibrio superstes NBRC 103154</name>
    <dbReference type="NCBI Taxonomy" id="1219062"/>
    <lineage>
        <taxon>Bacteria</taxon>
        <taxon>Pseudomonadati</taxon>
        <taxon>Pseudomonadota</taxon>
        <taxon>Gammaproteobacteria</taxon>
        <taxon>Vibrionales</taxon>
        <taxon>Vibrionaceae</taxon>
        <taxon>Vibrio</taxon>
    </lineage>
</organism>
<dbReference type="EMBL" id="BJXK01000003">
    <property type="protein sequence ID" value="GEM78607.1"/>
    <property type="molecule type" value="Genomic_DNA"/>
</dbReference>
<comment type="caution">
    <text evidence="2">The sequence shown here is derived from an EMBL/GenBank/DDBJ whole genome shotgun (WGS) entry which is preliminary data.</text>
</comment>
<protein>
    <recommendedName>
        <fullName evidence="4">Lipoprotein</fullName>
    </recommendedName>
</protein>
<feature type="region of interest" description="Disordered" evidence="1">
    <location>
        <begin position="39"/>
        <end position="72"/>
    </location>
</feature>
<dbReference type="PROSITE" id="PS51257">
    <property type="entry name" value="PROKAR_LIPOPROTEIN"/>
    <property type="match status" value="1"/>
</dbReference>
<dbReference type="Proteomes" id="UP000321113">
    <property type="component" value="Unassembled WGS sequence"/>
</dbReference>
<dbReference type="OrthoDB" id="9899086at2"/>
<evidence type="ECO:0000256" key="1">
    <source>
        <dbReference type="SAM" id="MobiDB-lite"/>
    </source>
</evidence>
<reference evidence="2 3" key="1">
    <citation type="submission" date="2019-07" db="EMBL/GenBank/DDBJ databases">
        <title>Whole genome shotgun sequence of Vibrio superstes NBRC 103154.</title>
        <authorList>
            <person name="Hosoyama A."/>
            <person name="Uohara A."/>
            <person name="Ohji S."/>
            <person name="Ichikawa N."/>
        </authorList>
    </citation>
    <scope>NUCLEOTIDE SEQUENCE [LARGE SCALE GENOMIC DNA]</scope>
    <source>
        <strain evidence="2 3">NBRC 103154</strain>
    </source>
</reference>
<evidence type="ECO:0000313" key="2">
    <source>
        <dbReference type="EMBL" id="GEM78607.1"/>
    </source>
</evidence>
<name>A0A511QN85_9VIBR</name>
<evidence type="ECO:0000313" key="3">
    <source>
        <dbReference type="Proteomes" id="UP000321113"/>
    </source>
</evidence>
<evidence type="ECO:0008006" key="4">
    <source>
        <dbReference type="Google" id="ProtNLM"/>
    </source>
</evidence>
<proteinExistence type="predicted"/>
<sequence>MKRLIAVAVVTVLLVGCGGKSNSKTNQCKAGTAWNSQQGKCVTAPDSGGKPLTPLIPSKPTPPTKPNPPVGPVEHCSTKNKYHDWHKGMPSVEKYYSTMTVNNCNNVVYSSVSIPKEGVDPNESNGYELQYFSGVTQYTEEGHPRHFDGHAVFSTYRQAIYDDGAETWPMSMFVIVEHAPVPEPAIILGATECSYRASLEFTALVIQGNFERFRDKKRGGTGRLECKDSGGSSVVDVSGMLVFNEQGEFDVNHPSYDEQTAQLWSDYGFHAFHEKFEEANRFAAPVKDE</sequence>
<dbReference type="AlphaFoldDB" id="A0A511QN85"/>
<feature type="compositionally biased region" description="Pro residues" evidence="1">
    <location>
        <begin position="57"/>
        <end position="71"/>
    </location>
</feature>
<accession>A0A511QN85</accession>
<gene>
    <name evidence="2" type="ORF">VSU01S_08520</name>
</gene>
<dbReference type="RefSeq" id="WP_119011051.1">
    <property type="nucleotide sequence ID" value="NZ_BJXK01000003.1"/>
</dbReference>
<keyword evidence="3" id="KW-1185">Reference proteome</keyword>